<keyword evidence="5" id="KW-1185">Reference proteome</keyword>
<dbReference type="GO" id="GO:0016301">
    <property type="term" value="F:kinase activity"/>
    <property type="evidence" value="ECO:0007669"/>
    <property type="project" value="InterPro"/>
</dbReference>
<dbReference type="PANTHER" id="PTHR12358:SF54">
    <property type="entry name" value="SPHINGOSINE KINASE RELATED PROTEIN"/>
    <property type="match status" value="1"/>
</dbReference>
<dbReference type="Proteomes" id="UP000318693">
    <property type="component" value="Unassembled WGS sequence"/>
</dbReference>
<proteinExistence type="inferred from homology"/>
<comment type="cofactor">
    <cofactor evidence="1">
        <name>Mg(2+)</name>
        <dbReference type="ChEBI" id="CHEBI:18420"/>
    </cofactor>
</comment>
<comment type="caution">
    <text evidence="4">The sequence shown here is derived from an EMBL/GenBank/DDBJ whole genome shotgun (WGS) entry which is preliminary data.</text>
</comment>
<dbReference type="Gene3D" id="2.60.200.40">
    <property type="match status" value="1"/>
</dbReference>
<feature type="domain" description="DAGKc" evidence="3">
    <location>
        <begin position="20"/>
        <end position="147"/>
    </location>
</feature>
<evidence type="ECO:0000256" key="2">
    <source>
        <dbReference type="ARBA" id="ARBA00005983"/>
    </source>
</evidence>
<name>A0A552WMV6_9MICO</name>
<dbReference type="PROSITE" id="PS50146">
    <property type="entry name" value="DAGK"/>
    <property type="match status" value="1"/>
</dbReference>
<dbReference type="Pfam" id="PF00781">
    <property type="entry name" value="DAGK_cat"/>
    <property type="match status" value="1"/>
</dbReference>
<dbReference type="InterPro" id="IPR017438">
    <property type="entry name" value="ATP-NAD_kinase_N"/>
</dbReference>
<reference evidence="4 5" key="1">
    <citation type="submission" date="2019-07" db="EMBL/GenBank/DDBJ databases">
        <title>Georgenia wutianyii sp. nov. and Georgenia *** sp. nov. isolated from plateau pika (Ochotona curzoniae) in the Qinghai-Tibet plateau of China.</title>
        <authorList>
            <person name="Tian Z."/>
        </authorList>
    </citation>
    <scope>NUCLEOTIDE SEQUENCE [LARGE SCALE GENOMIC DNA]</scope>
    <source>
        <strain evidence="4 5">Z446</strain>
    </source>
</reference>
<dbReference type="InterPro" id="IPR016064">
    <property type="entry name" value="NAD/diacylglycerol_kinase_sf"/>
</dbReference>
<dbReference type="InterPro" id="IPR001206">
    <property type="entry name" value="Diacylglycerol_kinase_cat_dom"/>
</dbReference>
<evidence type="ECO:0000259" key="3">
    <source>
        <dbReference type="PROSITE" id="PS50146"/>
    </source>
</evidence>
<evidence type="ECO:0000313" key="4">
    <source>
        <dbReference type="EMBL" id="TRW44118.1"/>
    </source>
</evidence>
<dbReference type="InterPro" id="IPR050187">
    <property type="entry name" value="Lipid_Phosphate_FormReg"/>
</dbReference>
<comment type="similarity">
    <text evidence="2">Belongs to the diacylglycerol/lipid kinase family.</text>
</comment>
<gene>
    <name evidence="4" type="ORF">FJ693_14940</name>
</gene>
<dbReference type="EMBL" id="VJXR01000054">
    <property type="protein sequence ID" value="TRW44118.1"/>
    <property type="molecule type" value="Genomic_DNA"/>
</dbReference>
<sequence>MSAPQPPRPNPLRYGWTPAAPLRRPVLFINPTSGGGKAVQVDLAGRARALGIEIFTFGPDTSLDELVADAVRGGADGLGVAGGDGSLAVVATAAVSHGLAFVCIPAGTRNHFALDLGVDRRDLVGALEAFTEGVERRIDVGQVDERMFLNNVSIGIYGDAVQRSEYRDAKVRTLAETVRAVLGPSGPAPAVQVVDDRGREHARPAVILVSNNPYALNRPLVTGTRPTLAGGQLGIVILDLPDGPRPQASRAWTASSVVIDAPEPVHLGIDGEAVTLQPPLKLLIRPAVLRVRISSRHPGVSPAGVLKP</sequence>
<dbReference type="AlphaFoldDB" id="A0A552WMV6"/>
<evidence type="ECO:0000313" key="5">
    <source>
        <dbReference type="Proteomes" id="UP000318693"/>
    </source>
</evidence>
<evidence type="ECO:0000256" key="1">
    <source>
        <dbReference type="ARBA" id="ARBA00001946"/>
    </source>
</evidence>
<organism evidence="4 5">
    <name type="scientific">Georgenia yuyongxinii</name>
    <dbReference type="NCBI Taxonomy" id="2589797"/>
    <lineage>
        <taxon>Bacteria</taxon>
        <taxon>Bacillati</taxon>
        <taxon>Actinomycetota</taxon>
        <taxon>Actinomycetes</taxon>
        <taxon>Micrococcales</taxon>
        <taxon>Bogoriellaceae</taxon>
        <taxon>Georgenia</taxon>
    </lineage>
</organism>
<dbReference type="Gene3D" id="3.40.50.10330">
    <property type="entry name" value="Probable inorganic polyphosphate/atp-NAD kinase, domain 1"/>
    <property type="match status" value="1"/>
</dbReference>
<dbReference type="PANTHER" id="PTHR12358">
    <property type="entry name" value="SPHINGOSINE KINASE"/>
    <property type="match status" value="1"/>
</dbReference>
<dbReference type="SUPFAM" id="SSF111331">
    <property type="entry name" value="NAD kinase/diacylglycerol kinase-like"/>
    <property type="match status" value="1"/>
</dbReference>
<dbReference type="SMART" id="SM00046">
    <property type="entry name" value="DAGKc"/>
    <property type="match status" value="1"/>
</dbReference>
<protein>
    <recommendedName>
        <fullName evidence="3">DAGKc domain-containing protein</fullName>
    </recommendedName>
</protein>
<accession>A0A552WMV6</accession>